<accession>A0A835P0N9</accession>
<evidence type="ECO:0000256" key="4">
    <source>
        <dbReference type="ARBA" id="ARBA00022454"/>
    </source>
</evidence>
<evidence type="ECO:0000256" key="1">
    <source>
        <dbReference type="ARBA" id="ARBA00004186"/>
    </source>
</evidence>
<evidence type="ECO:0000256" key="2">
    <source>
        <dbReference type="ARBA" id="ARBA00004629"/>
    </source>
</evidence>
<evidence type="ECO:0000313" key="17">
    <source>
        <dbReference type="Proteomes" id="UP000618051"/>
    </source>
</evidence>
<keyword evidence="6" id="KW-0132">Cell division</keyword>
<dbReference type="GO" id="GO:0000278">
    <property type="term" value="P:mitotic cell cycle"/>
    <property type="evidence" value="ECO:0007669"/>
    <property type="project" value="TreeGrafter"/>
</dbReference>
<dbReference type="OrthoDB" id="193920at2759"/>
<evidence type="ECO:0000259" key="14">
    <source>
        <dbReference type="Pfam" id="PF16740"/>
    </source>
</evidence>
<dbReference type="GO" id="GO:0000940">
    <property type="term" value="C:outer kinetochore"/>
    <property type="evidence" value="ECO:0007669"/>
    <property type="project" value="InterPro"/>
</dbReference>
<dbReference type="Gene3D" id="6.10.250.1380">
    <property type="match status" value="1"/>
</dbReference>
<evidence type="ECO:0000256" key="10">
    <source>
        <dbReference type="ARBA" id="ARBA00023212"/>
    </source>
</evidence>
<name>A0A835P0N9_9PASS</name>
<evidence type="ECO:0000313" key="15">
    <source>
        <dbReference type="EMBL" id="KAG0124485.1"/>
    </source>
</evidence>
<dbReference type="AlphaFoldDB" id="A0A835P0N9"/>
<keyword evidence="11" id="KW-0131">Cell cycle</keyword>
<keyword evidence="5" id="KW-0963">Cytoplasm</keyword>
<proteinExistence type="inferred from homology"/>
<evidence type="ECO:0000256" key="6">
    <source>
        <dbReference type="ARBA" id="ARBA00022618"/>
    </source>
</evidence>
<dbReference type="Pfam" id="PF11362">
    <property type="entry name" value="DUF3161"/>
    <property type="match status" value="1"/>
</dbReference>
<dbReference type="GO" id="GO:0051301">
    <property type="term" value="P:cell division"/>
    <property type="evidence" value="ECO:0007669"/>
    <property type="project" value="UniProtKB-KW"/>
</dbReference>
<evidence type="ECO:0000256" key="9">
    <source>
        <dbReference type="ARBA" id="ARBA00022838"/>
    </source>
</evidence>
<keyword evidence="12" id="KW-0137">Centromere</keyword>
<reference evidence="16 17" key="2">
    <citation type="journal article" date="2021" name="J. Hered.">
        <title>Feather Gene Expression Elucidates the Developmental Basis of Plumage Iridescence in African Starlings.</title>
        <authorList>
            <person name="Rubenstein D.R."/>
            <person name="Corvelo A."/>
            <person name="MacManes M.D."/>
            <person name="Maia R."/>
            <person name="Narzisi G."/>
            <person name="Rousaki A."/>
            <person name="Vandenabeele P."/>
            <person name="Shawkey M.D."/>
            <person name="Solomon J."/>
        </authorList>
    </citation>
    <scope>NUCLEOTIDE SEQUENCE [LARGE SCALE GENOMIC DNA]</scope>
    <source>
        <strain evidence="16">SS15</strain>
    </source>
</reference>
<evidence type="ECO:0000256" key="3">
    <source>
        <dbReference type="ARBA" id="ARBA00010684"/>
    </source>
</evidence>
<comment type="caution">
    <text evidence="15">The sequence shown here is derived from an EMBL/GenBank/DDBJ whole genome shotgun (WGS) entry which is preliminary data.</text>
</comment>
<dbReference type="PANTHER" id="PTHR32017">
    <property type="entry name" value="SPINDLE AND KINETOCHORE-ASSOCIATED PROTEIN 2"/>
    <property type="match status" value="1"/>
</dbReference>
<keyword evidence="10" id="KW-0206">Cytoskeleton</keyword>
<reference evidence="15" key="1">
    <citation type="submission" date="2020-10" db="EMBL/GenBank/DDBJ databases">
        <title>Feather gene expression reveals the developmental basis of iridescence in African starlings.</title>
        <authorList>
            <person name="Rubenstein D.R."/>
        </authorList>
    </citation>
    <scope>NUCLEOTIDE SEQUENCE</scope>
    <source>
        <strain evidence="15">SS15</strain>
        <tissue evidence="15">Liver</tissue>
    </source>
</reference>
<dbReference type="GO" id="GO:0007059">
    <property type="term" value="P:chromosome segregation"/>
    <property type="evidence" value="ECO:0007669"/>
    <property type="project" value="InterPro"/>
</dbReference>
<keyword evidence="4" id="KW-0158">Chromosome</keyword>
<dbReference type="GO" id="GO:0008017">
    <property type="term" value="F:microtubule binding"/>
    <property type="evidence" value="ECO:0007669"/>
    <property type="project" value="InterPro"/>
</dbReference>
<dbReference type="PANTHER" id="PTHR32017:SF3">
    <property type="entry name" value="SPINDLE AND KINETOCHORE-ASSOCIATED PROTEIN 2"/>
    <property type="match status" value="1"/>
</dbReference>
<evidence type="ECO:0000256" key="12">
    <source>
        <dbReference type="ARBA" id="ARBA00023328"/>
    </source>
</evidence>
<protein>
    <recommendedName>
        <fullName evidence="13">Protein FAM33A</fullName>
    </recommendedName>
</protein>
<dbReference type="EMBL" id="JADDUC010000024">
    <property type="protein sequence ID" value="KAG0124485.1"/>
    <property type="molecule type" value="Genomic_DNA"/>
</dbReference>
<evidence type="ECO:0000256" key="8">
    <source>
        <dbReference type="ARBA" id="ARBA00022776"/>
    </source>
</evidence>
<gene>
    <name evidence="16" type="ORF">IHE44_0007393</name>
    <name evidence="15" type="ORF">IHE44_006225</name>
</gene>
<dbReference type="Pfam" id="PF16740">
    <property type="entry name" value="SKA2"/>
    <property type="match status" value="1"/>
</dbReference>
<keyword evidence="8" id="KW-0498">Mitosis</keyword>
<evidence type="ECO:0000256" key="7">
    <source>
        <dbReference type="ARBA" id="ARBA00022701"/>
    </source>
</evidence>
<keyword evidence="17" id="KW-1185">Reference proteome</keyword>
<reference evidence="16" key="3">
    <citation type="submission" date="2022-01" db="EMBL/GenBank/DDBJ databases">
        <authorList>
            <person name="Rubenstein D.R."/>
        </authorList>
    </citation>
    <scope>NUCLEOTIDE SEQUENCE</scope>
    <source>
        <strain evidence="16">SS15</strain>
        <tissue evidence="16">Liver</tissue>
    </source>
</reference>
<organism evidence="15">
    <name type="scientific">Lamprotornis superbus</name>
    <dbReference type="NCBI Taxonomy" id="245042"/>
    <lineage>
        <taxon>Eukaryota</taxon>
        <taxon>Metazoa</taxon>
        <taxon>Chordata</taxon>
        <taxon>Craniata</taxon>
        <taxon>Vertebrata</taxon>
        <taxon>Euteleostomi</taxon>
        <taxon>Archelosauria</taxon>
        <taxon>Archosauria</taxon>
        <taxon>Dinosauria</taxon>
        <taxon>Saurischia</taxon>
        <taxon>Theropoda</taxon>
        <taxon>Coelurosauria</taxon>
        <taxon>Aves</taxon>
        <taxon>Neognathae</taxon>
        <taxon>Neoaves</taxon>
        <taxon>Telluraves</taxon>
        <taxon>Australaves</taxon>
        <taxon>Passeriformes</taxon>
        <taxon>Sturnidae</taxon>
        <taxon>Lamprotornis</taxon>
    </lineage>
</organism>
<evidence type="ECO:0000256" key="11">
    <source>
        <dbReference type="ARBA" id="ARBA00023306"/>
    </source>
</evidence>
<dbReference type="EMBL" id="JADDUC020000024">
    <property type="protein sequence ID" value="KAI1231760.1"/>
    <property type="molecule type" value="Genomic_DNA"/>
</dbReference>
<comment type="subcellular location">
    <subcellularLocation>
        <location evidence="2">Chromosome</location>
        <location evidence="2">Centromere</location>
        <location evidence="2">Kinetochore</location>
    </subcellularLocation>
    <subcellularLocation>
        <location evidence="1">Cytoplasm</location>
        <location evidence="1">Cytoskeleton</location>
        <location evidence="1">Spindle</location>
    </subcellularLocation>
</comment>
<dbReference type="Proteomes" id="UP000618051">
    <property type="component" value="Unassembled WGS sequence"/>
</dbReference>
<evidence type="ECO:0000256" key="13">
    <source>
        <dbReference type="ARBA" id="ARBA00029651"/>
    </source>
</evidence>
<evidence type="ECO:0000313" key="16">
    <source>
        <dbReference type="EMBL" id="KAI1231760.1"/>
    </source>
</evidence>
<sequence>METAVTRLETLKAESDLDYIQRRVEFEIMKSLPDDTEAEENPAALLKELPVLKSRYKSLCAQMEEISLEQKESMESIRAALEKTMKIVQALQQQTGLESLPLSAEELTAAQQLNLQSGKAMEFSVEEPSCLDSTVPGSAEEPQFTPLTEETFMSVPRSTRSTVKLADLNYLYKELFNHFIVQNNRAALSISQMNKMNMKATDSRIKILKELGIVELDKQGNRAQSLLCHYHQQH</sequence>
<comment type="similarity">
    <text evidence="3">Belongs to the SKA2 family.</text>
</comment>
<dbReference type="GO" id="GO:0005876">
    <property type="term" value="C:spindle microtubule"/>
    <property type="evidence" value="ECO:0007669"/>
    <property type="project" value="InterPro"/>
</dbReference>
<evidence type="ECO:0000256" key="5">
    <source>
        <dbReference type="ARBA" id="ARBA00022490"/>
    </source>
</evidence>
<keyword evidence="9" id="KW-0995">Kinetochore</keyword>
<dbReference type="InterPro" id="IPR042091">
    <property type="entry name" value="Ska2_N"/>
</dbReference>
<dbReference type="InterPro" id="IPR026762">
    <property type="entry name" value="Ska2"/>
</dbReference>
<keyword evidence="7" id="KW-0493">Microtubule</keyword>
<feature type="domain" description="Ska2 N-terminal" evidence="14">
    <location>
        <begin position="4"/>
        <end position="114"/>
    </location>
</feature>